<comment type="caution">
    <text evidence="6">The sequence shown here is derived from an EMBL/GenBank/DDBJ whole genome shotgun (WGS) entry which is preliminary data.</text>
</comment>
<sequence length="79" mass="9145">MEEYSRDEVALHCTAQDFWVIVDGYVYHLDAEFVTMLHPGGRIILEVAGKDGSAMFRDHHNLEKVMPILEEYCIGKFKK</sequence>
<dbReference type="AlphaFoldDB" id="A0A640KVH0"/>
<keyword evidence="3" id="KW-0408">Iron</keyword>
<dbReference type="InterPro" id="IPR001199">
    <property type="entry name" value="Cyt_B5-like_heme/steroid-bd"/>
</dbReference>
<evidence type="ECO:0000256" key="3">
    <source>
        <dbReference type="ARBA" id="ARBA00023004"/>
    </source>
</evidence>
<proteinExistence type="inferred from homology"/>
<dbReference type="GO" id="GO:0046872">
    <property type="term" value="F:metal ion binding"/>
    <property type="evidence" value="ECO:0007669"/>
    <property type="project" value="UniProtKB-KW"/>
</dbReference>
<keyword evidence="7" id="KW-1185">Reference proteome</keyword>
<evidence type="ECO:0000256" key="2">
    <source>
        <dbReference type="ARBA" id="ARBA00022723"/>
    </source>
</evidence>
<dbReference type="SMART" id="SM01117">
    <property type="entry name" value="Cyt-b5"/>
    <property type="match status" value="1"/>
</dbReference>
<dbReference type="SUPFAM" id="SSF55856">
    <property type="entry name" value="Cytochrome b5-like heme/steroid binding domain"/>
    <property type="match status" value="1"/>
</dbReference>
<protein>
    <recommendedName>
        <fullName evidence="5">Cytochrome b5 heme-binding domain-containing protein</fullName>
    </recommendedName>
</protein>
<dbReference type="InterPro" id="IPR050668">
    <property type="entry name" value="Cytochrome_b5"/>
</dbReference>
<accession>A0A640KVH0</accession>
<keyword evidence="1" id="KW-0349">Heme</keyword>
<dbReference type="PROSITE" id="PS50255">
    <property type="entry name" value="CYTOCHROME_B5_2"/>
    <property type="match status" value="1"/>
</dbReference>
<gene>
    <name evidence="6" type="ORF">LtaPh_3648000</name>
</gene>
<reference evidence="6" key="1">
    <citation type="submission" date="2019-11" db="EMBL/GenBank/DDBJ databases">
        <title>Leishmania tarentolae CDS.</title>
        <authorList>
            <person name="Goto Y."/>
            <person name="Yamagishi J."/>
        </authorList>
    </citation>
    <scope>NUCLEOTIDE SEQUENCE [LARGE SCALE GENOMIC DNA]</scope>
    <source>
        <strain evidence="6">Parrot Tar II</strain>
    </source>
</reference>
<evidence type="ECO:0000313" key="6">
    <source>
        <dbReference type="EMBL" id="GET93566.1"/>
    </source>
</evidence>
<dbReference type="Proteomes" id="UP000419144">
    <property type="component" value="Unassembled WGS sequence"/>
</dbReference>
<evidence type="ECO:0000259" key="5">
    <source>
        <dbReference type="PROSITE" id="PS50255"/>
    </source>
</evidence>
<dbReference type="InterPro" id="IPR036400">
    <property type="entry name" value="Cyt_B5-like_heme/steroid_sf"/>
</dbReference>
<dbReference type="OrthoDB" id="260519at2759"/>
<dbReference type="EMBL" id="BLBS01000057">
    <property type="protein sequence ID" value="GET93566.1"/>
    <property type="molecule type" value="Genomic_DNA"/>
</dbReference>
<dbReference type="VEuPathDB" id="TriTrypDB:LtaPh_3648000"/>
<evidence type="ECO:0000256" key="4">
    <source>
        <dbReference type="ARBA" id="ARBA00038168"/>
    </source>
</evidence>
<organism evidence="6 7">
    <name type="scientific">Leishmania tarentolae</name>
    <name type="common">Sauroleishmania tarentolae</name>
    <dbReference type="NCBI Taxonomy" id="5689"/>
    <lineage>
        <taxon>Eukaryota</taxon>
        <taxon>Discoba</taxon>
        <taxon>Euglenozoa</taxon>
        <taxon>Kinetoplastea</taxon>
        <taxon>Metakinetoplastina</taxon>
        <taxon>Trypanosomatida</taxon>
        <taxon>Trypanosomatidae</taxon>
        <taxon>Leishmaniinae</taxon>
        <taxon>Leishmania</taxon>
        <taxon>lizard Leishmania</taxon>
    </lineage>
</organism>
<evidence type="ECO:0000313" key="7">
    <source>
        <dbReference type="Proteomes" id="UP000419144"/>
    </source>
</evidence>
<evidence type="ECO:0000256" key="1">
    <source>
        <dbReference type="ARBA" id="ARBA00022617"/>
    </source>
</evidence>
<dbReference type="GO" id="GO:0016020">
    <property type="term" value="C:membrane"/>
    <property type="evidence" value="ECO:0007669"/>
    <property type="project" value="TreeGrafter"/>
</dbReference>
<dbReference type="PANTHER" id="PTHR19359:SF95">
    <property type="entry name" value="CYTOCHROME B5 TYPE B"/>
    <property type="match status" value="1"/>
</dbReference>
<dbReference type="GO" id="GO:0020037">
    <property type="term" value="F:heme binding"/>
    <property type="evidence" value="ECO:0007669"/>
    <property type="project" value="TreeGrafter"/>
</dbReference>
<dbReference type="PANTHER" id="PTHR19359">
    <property type="entry name" value="CYTOCHROME B5"/>
    <property type="match status" value="1"/>
</dbReference>
<feature type="domain" description="Cytochrome b5 heme-binding" evidence="5">
    <location>
        <begin position="1"/>
        <end position="78"/>
    </location>
</feature>
<dbReference type="Gene3D" id="3.10.120.10">
    <property type="entry name" value="Cytochrome b5-like heme/steroid binding domain"/>
    <property type="match status" value="1"/>
</dbReference>
<keyword evidence="2" id="KW-0479">Metal-binding</keyword>
<comment type="similarity">
    <text evidence="4">Belongs to the cytochrome b5 family.</text>
</comment>
<name>A0A640KVH0_LEITA</name>
<dbReference type="Pfam" id="PF00173">
    <property type="entry name" value="Cyt-b5"/>
    <property type="match status" value="1"/>
</dbReference>